<evidence type="ECO:0000313" key="1">
    <source>
        <dbReference type="EMBL" id="ODQ68711.1"/>
    </source>
</evidence>
<sequence>MLAQDAQPVLEYISEHGYCRRFVLGKYMDGSGFSCLTYPNAELCDKCKVTQGLLIDEDAKPDAAASSPINKHASLQYPEGPIPVIKRIKADMTYTMKEKIMGVFTIIITDYGECALCAIEQAIDRHRNYHMDILLKDHNVEQSVWAQLDDEFTVSKNGSCHGCGLSLLVVNSMSEHIPSRTCIYSMLVRLICYDIFMTGKISSCLTNMEPGFLDARDIKSFGRWLKVCPLGESVNNLTRMLYNWAALNQLVQKSSQTQRTERDDGKSVMTDDRRVIYSRAASSHSELVEGSSQRQRRVRVGGEALTTEDGGVKSTIAEKWLQFMNIIRTEFHGCSVCAMSKVQQRHGADDSFNQMLRAHGYHDVNQFMQFERMTYFNQSQAKAICLNCSLPRRLTSSMPSHQGRVCPSPRVTRALCYVAWTHRVISRHVEGIDVSSLDPSNMQSFATWLTTASAENPEVFNMTHFVVNMMQSTRRV</sequence>
<dbReference type="AlphaFoldDB" id="A0A1E3PTG6"/>
<organism evidence="1 2">
    <name type="scientific">Lipomyces starkeyi NRRL Y-11557</name>
    <dbReference type="NCBI Taxonomy" id="675824"/>
    <lineage>
        <taxon>Eukaryota</taxon>
        <taxon>Fungi</taxon>
        <taxon>Dikarya</taxon>
        <taxon>Ascomycota</taxon>
        <taxon>Saccharomycotina</taxon>
        <taxon>Lipomycetes</taxon>
        <taxon>Lipomycetales</taxon>
        <taxon>Lipomycetaceae</taxon>
        <taxon>Lipomyces</taxon>
    </lineage>
</organism>
<proteinExistence type="predicted"/>
<protein>
    <submittedName>
        <fullName evidence="1">Uncharacterized protein</fullName>
    </submittedName>
</protein>
<accession>A0A1E3PTG6</accession>
<keyword evidence="2" id="KW-1185">Reference proteome</keyword>
<dbReference type="Proteomes" id="UP000094385">
    <property type="component" value="Unassembled WGS sequence"/>
</dbReference>
<dbReference type="EMBL" id="KV454377">
    <property type="protein sequence ID" value="ODQ68711.1"/>
    <property type="molecule type" value="Genomic_DNA"/>
</dbReference>
<dbReference type="OrthoDB" id="10587830at2759"/>
<evidence type="ECO:0000313" key="2">
    <source>
        <dbReference type="Proteomes" id="UP000094385"/>
    </source>
</evidence>
<name>A0A1E3PTG6_LIPST</name>
<gene>
    <name evidence="1" type="ORF">LIPSTDRAFT_7506</name>
</gene>
<reference evidence="1 2" key="1">
    <citation type="journal article" date="2016" name="Proc. Natl. Acad. Sci. U.S.A.">
        <title>Comparative genomics of biotechnologically important yeasts.</title>
        <authorList>
            <person name="Riley R."/>
            <person name="Haridas S."/>
            <person name="Wolfe K.H."/>
            <person name="Lopes M.R."/>
            <person name="Hittinger C.T."/>
            <person name="Goeker M."/>
            <person name="Salamov A.A."/>
            <person name="Wisecaver J.H."/>
            <person name="Long T.M."/>
            <person name="Calvey C.H."/>
            <person name="Aerts A.L."/>
            <person name="Barry K.W."/>
            <person name="Choi C."/>
            <person name="Clum A."/>
            <person name="Coughlan A.Y."/>
            <person name="Deshpande S."/>
            <person name="Douglass A.P."/>
            <person name="Hanson S.J."/>
            <person name="Klenk H.-P."/>
            <person name="LaButti K.M."/>
            <person name="Lapidus A."/>
            <person name="Lindquist E.A."/>
            <person name="Lipzen A.M."/>
            <person name="Meier-Kolthoff J.P."/>
            <person name="Ohm R.A."/>
            <person name="Otillar R.P."/>
            <person name="Pangilinan J.L."/>
            <person name="Peng Y."/>
            <person name="Rokas A."/>
            <person name="Rosa C.A."/>
            <person name="Scheuner C."/>
            <person name="Sibirny A.A."/>
            <person name="Slot J.C."/>
            <person name="Stielow J.B."/>
            <person name="Sun H."/>
            <person name="Kurtzman C.P."/>
            <person name="Blackwell M."/>
            <person name="Grigoriev I.V."/>
            <person name="Jeffries T.W."/>
        </authorList>
    </citation>
    <scope>NUCLEOTIDE SEQUENCE [LARGE SCALE GENOMIC DNA]</scope>
    <source>
        <strain evidence="1 2">NRRL Y-11557</strain>
    </source>
</reference>